<keyword evidence="3" id="KW-0732">Signal</keyword>
<dbReference type="HOGENOM" id="CLU_017227_0_0_14"/>
<dbReference type="KEGG" id="mpj:MPNE_0317"/>
<feature type="signal peptide" evidence="3">
    <location>
        <begin position="1"/>
        <end position="21"/>
    </location>
</feature>
<protein>
    <recommendedName>
        <fullName evidence="4">Mycoplasma lipoprotein central domain-containing protein</fullName>
    </recommendedName>
</protein>
<proteinExistence type="inferred from homology"/>
<dbReference type="PATRIC" id="fig|722438.3.peg.310"/>
<evidence type="ECO:0000256" key="3">
    <source>
        <dbReference type="SAM" id="SignalP"/>
    </source>
</evidence>
<dbReference type="AlphaFoldDB" id="A0A0H3DLH6"/>
<feature type="compositionally biased region" description="Basic and acidic residues" evidence="2">
    <location>
        <begin position="251"/>
        <end position="260"/>
    </location>
</feature>
<dbReference type="STRING" id="722438.F539_01545"/>
<organism evidence="5 6">
    <name type="scientific">Mycoplasmoides pneumoniae (strain ATCC 15531 / DSM 23978 / CIP 103766 / NBRC 14401 / NCTC 10119 / FH)</name>
    <name type="common">Mycoplasma pneumoniae</name>
    <dbReference type="NCBI Taxonomy" id="722438"/>
    <lineage>
        <taxon>Bacteria</taxon>
        <taxon>Bacillati</taxon>
        <taxon>Mycoplasmatota</taxon>
        <taxon>Mycoplasmoidales</taxon>
        <taxon>Mycoplasmoidaceae</taxon>
        <taxon>Mycoplasmoides</taxon>
    </lineage>
</organism>
<dbReference type="Proteomes" id="UP000007756">
    <property type="component" value="Chromosome"/>
</dbReference>
<feature type="chain" id="PRO_5009772784" description="Mycoplasma lipoprotein central domain-containing protein" evidence="3">
    <location>
        <begin position="22"/>
        <end position="377"/>
    </location>
</feature>
<evidence type="ECO:0000313" key="5">
    <source>
        <dbReference type="EMBL" id="ADK87126.1"/>
    </source>
</evidence>
<feature type="region of interest" description="Disordered" evidence="2">
    <location>
        <begin position="216"/>
        <end position="260"/>
    </location>
</feature>
<name>A0A0H3DLH6_MYCPB</name>
<dbReference type="InterPro" id="IPR004984">
    <property type="entry name" value="Mycoplasma_lipoprotein_cen_dom"/>
</dbReference>
<feature type="domain" description="Mycoplasma lipoprotein central" evidence="4">
    <location>
        <begin position="259"/>
        <end position="377"/>
    </location>
</feature>
<accession>A0A0H3DLH6</accession>
<dbReference type="Pfam" id="PF03305">
    <property type="entry name" value="Lipoprotein_X"/>
    <property type="match status" value="1"/>
</dbReference>
<dbReference type="EMBL" id="CP002077">
    <property type="protein sequence ID" value="ADK87126.1"/>
    <property type="molecule type" value="Genomic_DNA"/>
</dbReference>
<gene>
    <name evidence="5" type="ordered locus">MPNE_0317</name>
</gene>
<dbReference type="eggNOG" id="COG1653">
    <property type="taxonomic scope" value="Bacteria"/>
</dbReference>
<sequence length="377" mass="41440">MKFKYGTVVLGSFLGLSVVLAACGARGKFDQFDDGKIKLASSLTSKAAANALQTIIEKYNIVKSGKDYPIEITQIAGGYDGGRTDLQTRVSVKDKTNFYNLILNYPDLVSVLARSGMELLFDKVNVDKLEPNFLKFNEQISGVAKSGNYGIPVSLSTDILVLNGPVLHYILNSAKKEEANSQVKSQIKTSQIQAKGSLTIDTDENTKSLWEKIQNSAKANGETNQKGRKAAKSNKTALVQLKNGADTTTNEENKDTKTSDDKVKQTWGDYVEKDDGLKNYTFRASVFENWHDFLDFSTRVAKSFTEKVSNITNKKGTDIQGVLGVDSSPNVLFASVFAAGGGNYENFFYKVKDGRADFSNFKNKGSSYQNLQSVFKD</sequence>
<evidence type="ECO:0000256" key="1">
    <source>
        <dbReference type="ARBA" id="ARBA00009031"/>
    </source>
</evidence>
<comment type="similarity">
    <text evidence="1">Belongs to the MG185/MG260 family.</text>
</comment>
<evidence type="ECO:0000256" key="2">
    <source>
        <dbReference type="SAM" id="MobiDB-lite"/>
    </source>
</evidence>
<reference evidence="5 6" key="1">
    <citation type="journal article" date="2010" name="Appl. Environ. Microbiol.">
        <title>Targeted chromosomal knockouts in Mycoplasma pneumoniae.</title>
        <authorList>
            <person name="Krishnakumar R."/>
            <person name="Assad-Garcia N."/>
            <person name="Benders G.A."/>
            <person name="Phan Q."/>
            <person name="Montague M.G."/>
            <person name="Glass J.I."/>
        </authorList>
    </citation>
    <scope>NUCLEOTIDE SEQUENCE [LARGE SCALE GENOMIC DNA]</scope>
    <source>
        <strain evidence="6">ATCC 15531 / DSM 22911 / NBRC 14401 / NCTC 10119 / FH</strain>
    </source>
</reference>
<evidence type="ECO:0000313" key="6">
    <source>
        <dbReference type="Proteomes" id="UP000007756"/>
    </source>
</evidence>
<dbReference type="PROSITE" id="PS51257">
    <property type="entry name" value="PROKAR_LIPOPROTEIN"/>
    <property type="match status" value="1"/>
</dbReference>
<evidence type="ECO:0000259" key="4">
    <source>
        <dbReference type="Pfam" id="PF03305"/>
    </source>
</evidence>
<dbReference type="PaxDb" id="722438-MPNE_0317"/>